<proteinExistence type="predicted"/>
<name>A0A1Q9GF41_9GAMM</name>
<dbReference type="AlphaFoldDB" id="A0A1Q9GF41"/>
<sequence>MKSLESKQQLLIDAVKSINDDYQSAIKREESANKRAFISSIVKGVLEAASSGFNAYTTTSGGAAQPAIPSQSSGDKADDSVAASTKERLEKETAKVDAETEVEAAKKELDDCQKKHDSLVDDRAKLVDQSASAEGTEKEKNDTDIKDKDVEIEAAKKTLDKAREAYSKSVDKLNAAISALEALSKSADDVHSKAIDEATSIANEKMIILNCKHELEREQRDATVKLVQLTESLKNSELQKNYAETAVMSLALAIRALAQIVASLSTLSLFWSSMGEYCKYMSKSEVKDLIKELKEMMDIDERKEFYETDEEFRSHAIHDLAKWKALSDICNKYQKACLATHASIVTNIALAPSISESHSMVKELANGIIDGAKSELVQKDARLQELDDERNVLTAAN</sequence>
<organism evidence="2 3">
    <name type="scientific">Photobacterium proteolyticum</name>
    <dbReference type="NCBI Taxonomy" id="1903952"/>
    <lineage>
        <taxon>Bacteria</taxon>
        <taxon>Pseudomonadati</taxon>
        <taxon>Pseudomonadota</taxon>
        <taxon>Gammaproteobacteria</taxon>
        <taxon>Vibrionales</taxon>
        <taxon>Vibrionaceae</taxon>
        <taxon>Photobacterium</taxon>
    </lineage>
</organism>
<feature type="compositionally biased region" description="Basic and acidic residues" evidence="1">
    <location>
        <begin position="75"/>
        <end position="100"/>
    </location>
</feature>
<feature type="region of interest" description="Disordered" evidence="1">
    <location>
        <begin position="55"/>
        <end position="100"/>
    </location>
</feature>
<reference evidence="2 3" key="1">
    <citation type="submission" date="2016-09" db="EMBL/GenBank/DDBJ databases">
        <title>Photobacterium proteolyticum sp. nov. a protease producing bacterium isolated from ocean sediments of Laizhou Bay.</title>
        <authorList>
            <person name="Li Y."/>
        </authorList>
    </citation>
    <scope>NUCLEOTIDE SEQUENCE [LARGE SCALE GENOMIC DNA]</scope>
    <source>
        <strain evidence="2 3">13-12</strain>
    </source>
</reference>
<feature type="compositionally biased region" description="Basic and acidic residues" evidence="1">
    <location>
        <begin position="135"/>
        <end position="145"/>
    </location>
</feature>
<protein>
    <submittedName>
        <fullName evidence="2">Uncharacterized protein</fullName>
    </submittedName>
</protein>
<evidence type="ECO:0000313" key="3">
    <source>
        <dbReference type="Proteomes" id="UP000186905"/>
    </source>
</evidence>
<dbReference type="PANTHER" id="PTHR37508:SF1">
    <property type="entry name" value="TRANSMEMBRANE PROTEIN"/>
    <property type="match status" value="1"/>
</dbReference>
<dbReference type="STRING" id="1903952.BIT28_11845"/>
<keyword evidence="3" id="KW-1185">Reference proteome</keyword>
<comment type="caution">
    <text evidence="2">The sequence shown here is derived from an EMBL/GenBank/DDBJ whole genome shotgun (WGS) entry which is preliminary data.</text>
</comment>
<dbReference type="Proteomes" id="UP000186905">
    <property type="component" value="Unassembled WGS sequence"/>
</dbReference>
<feature type="region of interest" description="Disordered" evidence="1">
    <location>
        <begin position="123"/>
        <end position="145"/>
    </location>
</feature>
<evidence type="ECO:0000313" key="2">
    <source>
        <dbReference type="EMBL" id="OLQ73056.1"/>
    </source>
</evidence>
<dbReference type="PANTHER" id="PTHR37508">
    <property type="entry name" value="TRANSMEMBRANE PROTEIN"/>
    <property type="match status" value="1"/>
</dbReference>
<dbReference type="EMBL" id="MJIL01000089">
    <property type="protein sequence ID" value="OLQ73056.1"/>
    <property type="molecule type" value="Genomic_DNA"/>
</dbReference>
<evidence type="ECO:0000256" key="1">
    <source>
        <dbReference type="SAM" id="MobiDB-lite"/>
    </source>
</evidence>
<gene>
    <name evidence="2" type="ORF">BIT28_11845</name>
</gene>
<feature type="compositionally biased region" description="Polar residues" evidence="1">
    <location>
        <begin position="55"/>
        <end position="74"/>
    </location>
</feature>
<accession>A0A1Q9GF41</accession>